<comment type="caution">
    <text evidence="2">The sequence shown here is derived from an EMBL/GenBank/DDBJ whole genome shotgun (WGS) entry which is preliminary data.</text>
</comment>
<name>A0AAD7AFF0_9AGAR</name>
<keyword evidence="3" id="KW-1185">Reference proteome</keyword>
<evidence type="ECO:0000313" key="3">
    <source>
        <dbReference type="Proteomes" id="UP001218218"/>
    </source>
</evidence>
<evidence type="ECO:0000313" key="2">
    <source>
        <dbReference type="EMBL" id="KAJ7356513.1"/>
    </source>
</evidence>
<reference evidence="2" key="1">
    <citation type="submission" date="2023-03" db="EMBL/GenBank/DDBJ databases">
        <title>Massive genome expansion in bonnet fungi (Mycena s.s.) driven by repeated elements and novel gene families across ecological guilds.</title>
        <authorList>
            <consortium name="Lawrence Berkeley National Laboratory"/>
            <person name="Harder C.B."/>
            <person name="Miyauchi S."/>
            <person name="Viragh M."/>
            <person name="Kuo A."/>
            <person name="Thoen E."/>
            <person name="Andreopoulos B."/>
            <person name="Lu D."/>
            <person name="Skrede I."/>
            <person name="Drula E."/>
            <person name="Henrissat B."/>
            <person name="Morin E."/>
            <person name="Kohler A."/>
            <person name="Barry K."/>
            <person name="LaButti K."/>
            <person name="Morin E."/>
            <person name="Salamov A."/>
            <person name="Lipzen A."/>
            <person name="Mereny Z."/>
            <person name="Hegedus B."/>
            <person name="Baldrian P."/>
            <person name="Stursova M."/>
            <person name="Weitz H."/>
            <person name="Taylor A."/>
            <person name="Grigoriev I.V."/>
            <person name="Nagy L.G."/>
            <person name="Martin F."/>
            <person name="Kauserud H."/>
        </authorList>
    </citation>
    <scope>NUCLEOTIDE SEQUENCE</scope>
    <source>
        <strain evidence="2">CBHHK002</strain>
    </source>
</reference>
<dbReference type="AlphaFoldDB" id="A0AAD7AFF0"/>
<dbReference type="Proteomes" id="UP001218218">
    <property type="component" value="Unassembled WGS sequence"/>
</dbReference>
<evidence type="ECO:0000259" key="1">
    <source>
        <dbReference type="Pfam" id="PF12937"/>
    </source>
</evidence>
<dbReference type="EMBL" id="JARIHO010000008">
    <property type="protein sequence ID" value="KAJ7356513.1"/>
    <property type="molecule type" value="Genomic_DNA"/>
</dbReference>
<gene>
    <name evidence="2" type="ORF">DFH08DRAFT_459911</name>
</gene>
<accession>A0AAD7AFF0</accession>
<protein>
    <recommendedName>
        <fullName evidence="1">F-box domain-containing protein</fullName>
    </recommendedName>
</protein>
<sequence>MSTLSADRARLVDLEAQIVLLEHSPESRSQNQYSLSELHSQKHRVLERLDSYKYPVLTLPNEITIEIFMHFLPTYPLCPPLIGLLSPTFLTQICRRWREIALGTAALWRAISLNDHRIPFERQAHLCNLWLSRSRSFPLSVDYNNSLIEAQATEILSTLVPQRARWEHISLRFSISSLPIIEGPMPLLRSLNLYLVNFDLITAKVSSLDAPLLRTVVLNDNAAGHLTLPWAQLTALTLPGFFPRECVAILQHASNLVHCELKLFDDGVDVPDISLPSLQSLTVTGDAGPGFLETLIVPALRDLRVSESLLEPECIETLAAFISKSCCQLQKLCVEDVAIESRDSYRDAFPLITVSFDS</sequence>
<proteinExistence type="predicted"/>
<dbReference type="Pfam" id="PF12937">
    <property type="entry name" value="F-box-like"/>
    <property type="match status" value="1"/>
</dbReference>
<organism evidence="2 3">
    <name type="scientific">Mycena albidolilacea</name>
    <dbReference type="NCBI Taxonomy" id="1033008"/>
    <lineage>
        <taxon>Eukaryota</taxon>
        <taxon>Fungi</taxon>
        <taxon>Dikarya</taxon>
        <taxon>Basidiomycota</taxon>
        <taxon>Agaricomycotina</taxon>
        <taxon>Agaricomycetes</taxon>
        <taxon>Agaricomycetidae</taxon>
        <taxon>Agaricales</taxon>
        <taxon>Marasmiineae</taxon>
        <taxon>Mycenaceae</taxon>
        <taxon>Mycena</taxon>
    </lineage>
</organism>
<dbReference type="Gene3D" id="1.20.1280.50">
    <property type="match status" value="1"/>
</dbReference>
<dbReference type="SUPFAM" id="SSF52047">
    <property type="entry name" value="RNI-like"/>
    <property type="match status" value="1"/>
</dbReference>
<dbReference type="InterPro" id="IPR001810">
    <property type="entry name" value="F-box_dom"/>
</dbReference>
<feature type="domain" description="F-box" evidence="1">
    <location>
        <begin position="57"/>
        <end position="113"/>
    </location>
</feature>